<reference evidence="3" key="1">
    <citation type="submission" date="2022-08" db="UniProtKB">
        <authorList>
            <consortium name="EnsemblMetazoa"/>
        </authorList>
    </citation>
    <scope>IDENTIFICATION</scope>
    <source>
        <strain evidence="3">05x7-T-G4-1.051#20</strain>
    </source>
</reference>
<dbReference type="Proteomes" id="UP000005408">
    <property type="component" value="Unassembled WGS sequence"/>
</dbReference>
<evidence type="ECO:0000313" key="3">
    <source>
        <dbReference type="EnsemblMetazoa" id="G21163.3:cds"/>
    </source>
</evidence>
<protein>
    <recommendedName>
        <fullName evidence="5">SUEL-type lectin domain-containing protein</fullName>
    </recommendedName>
</protein>
<feature type="signal peptide" evidence="2">
    <location>
        <begin position="1"/>
        <end position="26"/>
    </location>
</feature>
<keyword evidence="1" id="KW-0472">Membrane</keyword>
<accession>A0A8W8K0V6</accession>
<evidence type="ECO:0008006" key="5">
    <source>
        <dbReference type="Google" id="ProtNLM"/>
    </source>
</evidence>
<proteinExistence type="predicted"/>
<keyword evidence="1" id="KW-1133">Transmembrane helix</keyword>
<dbReference type="EnsemblMetazoa" id="G21163.3">
    <property type="protein sequence ID" value="G21163.3:cds"/>
    <property type="gene ID" value="G21163"/>
</dbReference>
<feature type="transmembrane region" description="Helical" evidence="1">
    <location>
        <begin position="279"/>
        <end position="299"/>
    </location>
</feature>
<dbReference type="EnsemblMetazoa" id="G21163.2">
    <property type="protein sequence ID" value="G21163.2:cds"/>
    <property type="gene ID" value="G21163"/>
</dbReference>
<evidence type="ECO:0000313" key="4">
    <source>
        <dbReference type="Proteomes" id="UP000005408"/>
    </source>
</evidence>
<keyword evidence="4" id="KW-1185">Reference proteome</keyword>
<dbReference type="AlphaFoldDB" id="A0A8W8K0V6"/>
<evidence type="ECO:0000256" key="1">
    <source>
        <dbReference type="SAM" id="Phobius"/>
    </source>
</evidence>
<organism evidence="3 4">
    <name type="scientific">Magallana gigas</name>
    <name type="common">Pacific oyster</name>
    <name type="synonym">Crassostrea gigas</name>
    <dbReference type="NCBI Taxonomy" id="29159"/>
    <lineage>
        <taxon>Eukaryota</taxon>
        <taxon>Metazoa</taxon>
        <taxon>Spiralia</taxon>
        <taxon>Lophotrochozoa</taxon>
        <taxon>Mollusca</taxon>
        <taxon>Bivalvia</taxon>
        <taxon>Autobranchia</taxon>
        <taxon>Pteriomorphia</taxon>
        <taxon>Ostreida</taxon>
        <taxon>Ostreoidea</taxon>
        <taxon>Ostreidae</taxon>
        <taxon>Magallana</taxon>
    </lineage>
</organism>
<dbReference type="OrthoDB" id="6204885at2759"/>
<evidence type="ECO:0000256" key="2">
    <source>
        <dbReference type="SAM" id="SignalP"/>
    </source>
</evidence>
<sequence length="400" mass="45866">MTGMMIYFVKLTLIYHLFDLKVTVDALRSPCLETQNWEPFKILCGDNRTIYVKHHHIRNAIKPSNLTTGCDGQGLGFRGVTLPLNKEITYYDSPFAKTVSSCNNNRECTLQKTYVENTEETLPRSSITDYVGSLCHSVEYECIPDSEVVQNCSHVDTDYEQFYLKLFGDKDKFYCEITGRILGMEILQTYQTGIRISSNNILLYEHEKFNTGVYGESFSLLTNQLTIEVQNAAVYSYILLKVQLGTSDRHVVVRRYSHDVTAESTKNEDFRDKSNFSPLIWVSTIITIMISLLMILSIIQQQRLLKRKSTEVHVKAADKTFVLRSCQAYGGDLKIEIHKAKCMCKREKPSKLHVETEKHPLYENSVSYLTESQDQQCSSSVNCEPPQGEEELYIDMLPRA</sequence>
<dbReference type="OMA" id="HTSAFIW"/>
<keyword evidence="1" id="KW-0812">Transmembrane</keyword>
<keyword evidence="2" id="KW-0732">Signal</keyword>
<name>A0A8W8K0V6_MAGGI</name>
<feature type="chain" id="PRO_5042431209" description="SUEL-type lectin domain-containing protein" evidence="2">
    <location>
        <begin position="27"/>
        <end position="400"/>
    </location>
</feature>